<accession>A0ABN7VAR8</accession>
<gene>
    <name evidence="1" type="ORF">GMARGA_LOCUS16291</name>
</gene>
<proteinExistence type="predicted"/>
<sequence length="64" mass="7554">MQKERYSVVNSQMLNMTMDPKSRRLNVEYIEIVTDQEGIKKEETEASRLKEKVIKKSLVQPVQK</sequence>
<dbReference type="EMBL" id="CAJVQB010011746">
    <property type="protein sequence ID" value="CAG8750116.1"/>
    <property type="molecule type" value="Genomic_DNA"/>
</dbReference>
<evidence type="ECO:0000313" key="1">
    <source>
        <dbReference type="EMBL" id="CAG8750116.1"/>
    </source>
</evidence>
<keyword evidence="2" id="KW-1185">Reference proteome</keyword>
<name>A0ABN7VAR8_GIGMA</name>
<protein>
    <submittedName>
        <fullName evidence="1">2467_t:CDS:1</fullName>
    </submittedName>
</protein>
<evidence type="ECO:0000313" key="2">
    <source>
        <dbReference type="Proteomes" id="UP000789901"/>
    </source>
</evidence>
<reference evidence="1 2" key="1">
    <citation type="submission" date="2021-06" db="EMBL/GenBank/DDBJ databases">
        <authorList>
            <person name="Kallberg Y."/>
            <person name="Tangrot J."/>
            <person name="Rosling A."/>
        </authorList>
    </citation>
    <scope>NUCLEOTIDE SEQUENCE [LARGE SCALE GENOMIC DNA]</scope>
    <source>
        <strain evidence="1 2">120-4 pot B 10/14</strain>
    </source>
</reference>
<organism evidence="1 2">
    <name type="scientific">Gigaspora margarita</name>
    <dbReference type="NCBI Taxonomy" id="4874"/>
    <lineage>
        <taxon>Eukaryota</taxon>
        <taxon>Fungi</taxon>
        <taxon>Fungi incertae sedis</taxon>
        <taxon>Mucoromycota</taxon>
        <taxon>Glomeromycotina</taxon>
        <taxon>Glomeromycetes</taxon>
        <taxon>Diversisporales</taxon>
        <taxon>Gigasporaceae</taxon>
        <taxon>Gigaspora</taxon>
    </lineage>
</organism>
<comment type="caution">
    <text evidence="1">The sequence shown here is derived from an EMBL/GenBank/DDBJ whole genome shotgun (WGS) entry which is preliminary data.</text>
</comment>
<dbReference type="Proteomes" id="UP000789901">
    <property type="component" value="Unassembled WGS sequence"/>
</dbReference>